<keyword evidence="1" id="KW-1133">Transmembrane helix</keyword>
<reference evidence="2 3" key="2">
    <citation type="submission" date="2013-02" db="EMBL/GenBank/DDBJ databases">
        <title>The Genome Sequence of Plasmodium falciparum MaliPS096_E11.</title>
        <authorList>
            <consortium name="The Broad Institute Genome Sequencing Platform"/>
            <consortium name="The Broad Institute Genome Sequencing Center for Infectious Disease"/>
            <person name="Neafsey D."/>
            <person name="Cheeseman I."/>
            <person name="Volkman S."/>
            <person name="Adams J."/>
            <person name="Walker B."/>
            <person name="Young S.K."/>
            <person name="Zeng Q."/>
            <person name="Gargeya S."/>
            <person name="Fitzgerald M."/>
            <person name="Haas B."/>
            <person name="Abouelleil A."/>
            <person name="Alvarado L."/>
            <person name="Arachchi H.M."/>
            <person name="Berlin A.M."/>
            <person name="Chapman S.B."/>
            <person name="Dewar J."/>
            <person name="Goldberg J."/>
            <person name="Griggs A."/>
            <person name="Gujja S."/>
            <person name="Hansen M."/>
            <person name="Howarth C."/>
            <person name="Imamovic A."/>
            <person name="Larimer J."/>
            <person name="McCowan C."/>
            <person name="Murphy C."/>
            <person name="Neiman D."/>
            <person name="Pearson M."/>
            <person name="Priest M."/>
            <person name="Roberts A."/>
            <person name="Saif S."/>
            <person name="Shea T."/>
            <person name="Sisk P."/>
            <person name="Sykes S."/>
            <person name="Wortman J."/>
            <person name="Nusbaum C."/>
            <person name="Birren B."/>
        </authorList>
    </citation>
    <scope>NUCLEOTIDE SEQUENCE [LARGE SCALE GENOMIC DNA]</scope>
    <source>
        <strain evidence="2 3">MaliPS096_E11</strain>
    </source>
</reference>
<name>A0A024WQZ7_PLAFA</name>
<feature type="transmembrane region" description="Helical" evidence="1">
    <location>
        <begin position="56"/>
        <end position="76"/>
    </location>
</feature>
<protein>
    <submittedName>
        <fullName evidence="2">Uncharacterized protein</fullName>
    </submittedName>
</protein>
<organism evidence="2 3">
    <name type="scientific">Plasmodium falciparum MaliPS096_E11</name>
    <dbReference type="NCBI Taxonomy" id="1036727"/>
    <lineage>
        <taxon>Eukaryota</taxon>
        <taxon>Sar</taxon>
        <taxon>Alveolata</taxon>
        <taxon>Apicomplexa</taxon>
        <taxon>Aconoidasida</taxon>
        <taxon>Haemosporida</taxon>
        <taxon>Plasmodiidae</taxon>
        <taxon>Plasmodium</taxon>
        <taxon>Plasmodium (Laverania)</taxon>
    </lineage>
</organism>
<dbReference type="AlphaFoldDB" id="A0A024WQZ7"/>
<gene>
    <name evidence="2" type="ORF">PFMALIP_03049</name>
</gene>
<evidence type="ECO:0000313" key="3">
    <source>
        <dbReference type="Proteomes" id="UP000030699"/>
    </source>
</evidence>
<proteinExistence type="predicted"/>
<keyword evidence="1" id="KW-0812">Transmembrane</keyword>
<reference evidence="2 3" key="1">
    <citation type="submission" date="2013-02" db="EMBL/GenBank/DDBJ databases">
        <title>The Genome Annotation of Plasmodium falciparum MaliPS096_E11.</title>
        <authorList>
            <consortium name="The Broad Institute Genome Sequencing Platform"/>
            <consortium name="The Broad Institute Genome Sequencing Center for Infectious Disease"/>
            <person name="Neafsey D."/>
            <person name="Hoffman S."/>
            <person name="Volkman S."/>
            <person name="Rosenthal P."/>
            <person name="Walker B."/>
            <person name="Young S.K."/>
            <person name="Zeng Q."/>
            <person name="Gargeya S."/>
            <person name="Fitzgerald M."/>
            <person name="Haas B."/>
            <person name="Abouelleil A."/>
            <person name="Allen A.W."/>
            <person name="Alvarado L."/>
            <person name="Arachchi H.M."/>
            <person name="Berlin A.M."/>
            <person name="Chapman S.B."/>
            <person name="Gainer-Dewar J."/>
            <person name="Goldberg J."/>
            <person name="Griggs A."/>
            <person name="Gujja S."/>
            <person name="Hansen M."/>
            <person name="Howarth C."/>
            <person name="Imamovic A."/>
            <person name="Ireland A."/>
            <person name="Larimer J."/>
            <person name="McCowan C."/>
            <person name="Murphy C."/>
            <person name="Pearson M."/>
            <person name="Poon T.W."/>
            <person name="Priest M."/>
            <person name="Roberts A."/>
            <person name="Saif S."/>
            <person name="Shea T."/>
            <person name="Sisk P."/>
            <person name="Sykes S."/>
            <person name="Wortman J."/>
            <person name="Nusbaum C."/>
            <person name="Birren B."/>
        </authorList>
    </citation>
    <scope>NUCLEOTIDE SEQUENCE [LARGE SCALE GENOMIC DNA]</scope>
    <source>
        <strain evidence="2 3">MaliPS096_E11</strain>
    </source>
</reference>
<accession>A0A024WQZ7</accession>
<dbReference type="Proteomes" id="UP000030699">
    <property type="component" value="Unassembled WGS sequence"/>
</dbReference>
<evidence type="ECO:0000313" key="2">
    <source>
        <dbReference type="EMBL" id="ETW48911.1"/>
    </source>
</evidence>
<evidence type="ECO:0000256" key="1">
    <source>
        <dbReference type="SAM" id="Phobius"/>
    </source>
</evidence>
<dbReference type="EMBL" id="KI925553">
    <property type="protein sequence ID" value="ETW48911.1"/>
    <property type="molecule type" value="Genomic_DNA"/>
</dbReference>
<sequence>MIFFFISYRILFLFCYIQNGKNMRERIIYKNKTLKNIKKKYCINYERFILPLRYKILYNTLLLYCISIYQQFILMLKKYLYLKNEINENINLTEIYHSTLKFYL</sequence>
<keyword evidence="1" id="KW-0472">Membrane</keyword>